<name>A0A542EGW2_9MICO</name>
<dbReference type="Proteomes" id="UP000320806">
    <property type="component" value="Unassembled WGS sequence"/>
</dbReference>
<evidence type="ECO:0000313" key="2">
    <source>
        <dbReference type="EMBL" id="TQJ14582.1"/>
    </source>
</evidence>
<proteinExistence type="predicted"/>
<accession>A0A542EGW2</accession>
<comment type="caution">
    <text evidence="2">The sequence shown here is derived from an EMBL/GenBank/DDBJ whole genome shotgun (WGS) entry which is preliminary data.</text>
</comment>
<keyword evidence="1" id="KW-1133">Transmembrane helix</keyword>
<protein>
    <submittedName>
        <fullName evidence="2">Uncharacterized protein</fullName>
    </submittedName>
</protein>
<keyword evidence="1" id="KW-0472">Membrane</keyword>
<sequence length="158" mass="16813">MIGKPVQQWRVGRATIRGFEHRQRWFDRSLAQYPILAVLSLLVAVCVSALTDSGATAGFVISIISSACLGLVGVLFLRRSRGYSWLRRASGPAANFGITQVDLDRLNTGLAAGDTEATELSNDLISALNADPESADEAELGRATAVIARVRGQSGLQG</sequence>
<keyword evidence="3" id="KW-1185">Reference proteome</keyword>
<reference evidence="2 3" key="1">
    <citation type="submission" date="2019-06" db="EMBL/GenBank/DDBJ databases">
        <title>Sequencing the genomes of 1000 actinobacteria strains.</title>
        <authorList>
            <person name="Klenk H.-P."/>
        </authorList>
    </citation>
    <scope>NUCLEOTIDE SEQUENCE [LARGE SCALE GENOMIC DNA]</scope>
    <source>
        <strain evidence="2 3">DSM 19828</strain>
    </source>
</reference>
<gene>
    <name evidence="2" type="ORF">FB459_2050</name>
</gene>
<organism evidence="2 3">
    <name type="scientific">Yimella lutea</name>
    <dbReference type="NCBI Taxonomy" id="587872"/>
    <lineage>
        <taxon>Bacteria</taxon>
        <taxon>Bacillati</taxon>
        <taxon>Actinomycetota</taxon>
        <taxon>Actinomycetes</taxon>
        <taxon>Micrococcales</taxon>
        <taxon>Dermacoccaceae</taxon>
        <taxon>Yimella</taxon>
    </lineage>
</organism>
<keyword evidence="1" id="KW-0812">Transmembrane</keyword>
<dbReference type="EMBL" id="VFMO01000001">
    <property type="protein sequence ID" value="TQJ14582.1"/>
    <property type="molecule type" value="Genomic_DNA"/>
</dbReference>
<evidence type="ECO:0000313" key="3">
    <source>
        <dbReference type="Proteomes" id="UP000320806"/>
    </source>
</evidence>
<dbReference type="AlphaFoldDB" id="A0A542EGW2"/>
<dbReference type="RefSeq" id="WP_141928378.1">
    <property type="nucleotide sequence ID" value="NZ_BAABCI010000003.1"/>
</dbReference>
<feature type="transmembrane region" description="Helical" evidence="1">
    <location>
        <begin position="30"/>
        <end position="51"/>
    </location>
</feature>
<evidence type="ECO:0000256" key="1">
    <source>
        <dbReference type="SAM" id="Phobius"/>
    </source>
</evidence>
<feature type="transmembrane region" description="Helical" evidence="1">
    <location>
        <begin position="57"/>
        <end position="77"/>
    </location>
</feature>